<evidence type="ECO:0000256" key="1">
    <source>
        <dbReference type="ARBA" id="ARBA00022801"/>
    </source>
</evidence>
<organism evidence="5 6">
    <name type="scientific">Pacificimonas flava</name>
    <dbReference type="NCBI Taxonomy" id="1234595"/>
    <lineage>
        <taxon>Bacteria</taxon>
        <taxon>Pseudomonadati</taxon>
        <taxon>Pseudomonadota</taxon>
        <taxon>Alphaproteobacteria</taxon>
        <taxon>Sphingomonadales</taxon>
        <taxon>Sphingosinicellaceae</taxon>
        <taxon>Pacificimonas</taxon>
    </lineage>
</organism>
<feature type="domain" description="Peptidase M20 dimerisation" evidence="4">
    <location>
        <begin position="212"/>
        <end position="309"/>
    </location>
</feature>
<keyword evidence="3" id="KW-0732">Signal</keyword>
<dbReference type="GO" id="GO:0050118">
    <property type="term" value="F:N-acetyldiaminopimelate deacetylase activity"/>
    <property type="evidence" value="ECO:0007669"/>
    <property type="project" value="UniProtKB-ARBA"/>
</dbReference>
<dbReference type="PANTHER" id="PTHR11014:SF63">
    <property type="entry name" value="METALLOPEPTIDASE, PUTATIVE (AFU_ORTHOLOGUE AFUA_6G09600)-RELATED"/>
    <property type="match status" value="1"/>
</dbReference>
<dbReference type="RefSeq" id="WP_088711665.1">
    <property type="nucleotide sequence ID" value="NZ_NFZT01000001.1"/>
</dbReference>
<dbReference type="SUPFAM" id="SSF55031">
    <property type="entry name" value="Bacterial exopeptidase dimerisation domain"/>
    <property type="match status" value="1"/>
</dbReference>
<keyword evidence="6" id="KW-1185">Reference proteome</keyword>
<dbReference type="AlphaFoldDB" id="A0A219B3H2"/>
<sequence length="437" mass="46481">MRFAIFAALLGSAIPAPVFADEVSDYVTGEADELVSLYKHLHQNPELSGQEVETAARMAAELRDAGFDVTEGVGGTGVVGVIENGTGPVVMLRADMDGLPVTEETDLPYASTKTVTLENGSPAGVMHACGHDVHMTSWVGAARYLAANRDEWSGTLVMIAQPAEETGHGARAMLNDGLYERFPRPDHAVALHDSASMPAGTLGMASGYAMANVDSVDIIVKGSGGHGAYPHTTKDPIVLASRIVGALQTLVSRETDPQEAAVVTVGAFNAGTKHNIIPDTAHLQLTVRSYTDERREALLSGIQRVARGEAISAGIEEENWPEVTWDEIYTPALFNTEEQTSVLMSTFADRFGEDRVVALDPVMGGEDFARYHRADRDVESTLFWLGAVDRDVYEAAGGDGTGLPSLHSAKFAPDPLPTLTMGTEAMIGAALRLFAAD</sequence>
<dbReference type="InterPro" id="IPR011650">
    <property type="entry name" value="Peptidase_M20_dimer"/>
</dbReference>
<dbReference type="EMBL" id="NFZT01000001">
    <property type="protein sequence ID" value="OWV32875.1"/>
    <property type="molecule type" value="Genomic_DNA"/>
</dbReference>
<dbReference type="PANTHER" id="PTHR11014">
    <property type="entry name" value="PEPTIDASE M20 FAMILY MEMBER"/>
    <property type="match status" value="1"/>
</dbReference>
<feature type="signal peptide" evidence="3">
    <location>
        <begin position="1"/>
        <end position="20"/>
    </location>
</feature>
<dbReference type="GO" id="GO:0046872">
    <property type="term" value="F:metal ion binding"/>
    <property type="evidence" value="ECO:0007669"/>
    <property type="project" value="UniProtKB-KW"/>
</dbReference>
<reference evidence="6" key="1">
    <citation type="submission" date="2017-05" db="EMBL/GenBank/DDBJ databases">
        <authorList>
            <person name="Lin X."/>
        </authorList>
    </citation>
    <scope>NUCLEOTIDE SEQUENCE [LARGE SCALE GENOMIC DNA]</scope>
    <source>
        <strain evidence="6">JLT2012</strain>
    </source>
</reference>
<dbReference type="Pfam" id="PF07687">
    <property type="entry name" value="M20_dimer"/>
    <property type="match status" value="1"/>
</dbReference>
<dbReference type="Proteomes" id="UP000198462">
    <property type="component" value="Unassembled WGS sequence"/>
</dbReference>
<feature type="chain" id="PRO_5012307323" evidence="3">
    <location>
        <begin position="21"/>
        <end position="437"/>
    </location>
</feature>
<dbReference type="PIRSF" id="PIRSF005962">
    <property type="entry name" value="Pept_M20D_amidohydro"/>
    <property type="match status" value="1"/>
</dbReference>
<feature type="binding site" evidence="2">
    <location>
        <position position="192"/>
    </location>
    <ligand>
        <name>Mn(2+)</name>
        <dbReference type="ChEBI" id="CHEBI:29035"/>
        <label>2</label>
    </ligand>
</feature>
<keyword evidence="2" id="KW-0479">Metal-binding</keyword>
<dbReference type="InterPro" id="IPR017439">
    <property type="entry name" value="Amidohydrolase"/>
</dbReference>
<protein>
    <submittedName>
        <fullName evidence="5">Peptidase M20</fullName>
    </submittedName>
</protein>
<dbReference type="Gene3D" id="3.30.70.360">
    <property type="match status" value="1"/>
</dbReference>
<evidence type="ECO:0000256" key="2">
    <source>
        <dbReference type="PIRSR" id="PIRSR005962-1"/>
    </source>
</evidence>
<feature type="binding site" evidence="2">
    <location>
        <position position="407"/>
    </location>
    <ligand>
        <name>Mn(2+)</name>
        <dbReference type="ChEBI" id="CHEBI:29035"/>
        <label>2</label>
    </ligand>
</feature>
<keyword evidence="1" id="KW-0378">Hydrolase</keyword>
<evidence type="ECO:0000313" key="6">
    <source>
        <dbReference type="Proteomes" id="UP000198462"/>
    </source>
</evidence>
<dbReference type="Gene3D" id="3.40.630.10">
    <property type="entry name" value="Zn peptidases"/>
    <property type="match status" value="1"/>
</dbReference>
<feature type="binding site" evidence="2">
    <location>
        <position position="129"/>
    </location>
    <ligand>
        <name>Mn(2+)</name>
        <dbReference type="ChEBI" id="CHEBI:29035"/>
        <label>2</label>
    </ligand>
</feature>
<dbReference type="FunFam" id="3.30.70.360:FF:000001">
    <property type="entry name" value="N-acetyldiaminopimelate deacetylase"/>
    <property type="match status" value="1"/>
</dbReference>
<dbReference type="OrthoDB" id="9777385at2"/>
<dbReference type="InterPro" id="IPR002933">
    <property type="entry name" value="Peptidase_M20"/>
</dbReference>
<evidence type="ECO:0000256" key="3">
    <source>
        <dbReference type="SAM" id="SignalP"/>
    </source>
</evidence>
<dbReference type="STRING" id="1234595.C725_0839"/>
<accession>A0A219B3H2</accession>
<comment type="caution">
    <text evidence="5">The sequence shown here is derived from an EMBL/GenBank/DDBJ whole genome shotgun (WGS) entry which is preliminary data.</text>
</comment>
<evidence type="ECO:0000313" key="5">
    <source>
        <dbReference type="EMBL" id="OWV32875.1"/>
    </source>
</evidence>
<feature type="binding site" evidence="2">
    <location>
        <position position="165"/>
    </location>
    <ligand>
        <name>Mn(2+)</name>
        <dbReference type="ChEBI" id="CHEBI:29035"/>
        <label>2</label>
    </ligand>
</feature>
<gene>
    <name evidence="5" type="ORF">B5C34_05010</name>
</gene>
<dbReference type="GO" id="GO:0019877">
    <property type="term" value="P:diaminopimelate biosynthetic process"/>
    <property type="evidence" value="ECO:0007669"/>
    <property type="project" value="UniProtKB-ARBA"/>
</dbReference>
<keyword evidence="2" id="KW-0464">Manganese</keyword>
<name>A0A219B3H2_9SPHN</name>
<dbReference type="InterPro" id="IPR036264">
    <property type="entry name" value="Bact_exopeptidase_dim_dom"/>
</dbReference>
<dbReference type="Pfam" id="PF01546">
    <property type="entry name" value="Peptidase_M20"/>
    <property type="match status" value="1"/>
</dbReference>
<feature type="binding site" evidence="2">
    <location>
        <position position="131"/>
    </location>
    <ligand>
        <name>Mn(2+)</name>
        <dbReference type="ChEBI" id="CHEBI:29035"/>
        <label>2</label>
    </ligand>
</feature>
<dbReference type="SUPFAM" id="SSF53187">
    <property type="entry name" value="Zn-dependent exopeptidases"/>
    <property type="match status" value="1"/>
</dbReference>
<dbReference type="NCBIfam" id="TIGR01891">
    <property type="entry name" value="amidohydrolases"/>
    <property type="match status" value="1"/>
</dbReference>
<comment type="cofactor">
    <cofactor evidence="2">
        <name>Mn(2+)</name>
        <dbReference type="ChEBI" id="CHEBI:29035"/>
    </cofactor>
    <text evidence="2">The Mn(2+) ion enhances activity.</text>
</comment>
<proteinExistence type="predicted"/>
<evidence type="ECO:0000259" key="4">
    <source>
        <dbReference type="Pfam" id="PF07687"/>
    </source>
</evidence>